<reference evidence="7" key="2">
    <citation type="submission" date="2020-09" db="EMBL/GenBank/DDBJ databases">
        <authorList>
            <person name="Sun Q."/>
            <person name="Zhou Y."/>
        </authorList>
    </citation>
    <scope>NUCLEOTIDE SEQUENCE</scope>
    <source>
        <strain evidence="7">CGMCC 1.15493</strain>
    </source>
</reference>
<dbReference type="InterPro" id="IPR029045">
    <property type="entry name" value="ClpP/crotonase-like_dom_sf"/>
</dbReference>
<keyword evidence="8" id="KW-1185">Reference proteome</keyword>
<dbReference type="SUPFAM" id="SSF52096">
    <property type="entry name" value="ClpP/crotonase"/>
    <property type="match status" value="1"/>
</dbReference>
<dbReference type="InterPro" id="IPR004635">
    <property type="entry name" value="Pept_S49_SppA"/>
</dbReference>
<protein>
    <submittedName>
        <fullName evidence="7">Clp protease</fullName>
    </submittedName>
</protein>
<sequence length="326" mass="34816">MANAQDLIDRRRLRRKLGFWRGAALFLVGLAVVGVSLALWSADGRGSARDSIAMVRVEGLITEDDKLLDLLADLKDDASVKAVILQIDSPGGTTVGGETLYNAARSIAEVKPLAAGVGTLAASAGYMIAVAADHIVAHETSIVGSIGVLFQYVDASVLLDTVGVKVDAIKSSPLKAEPSPFSPAPEAAKDMIRRLVMDTYDWFVTLVDARRPFDGAEARRLADGSVFSGRQALANRLIDGLGGEPEIRRWLEEERQLTPGLPIVERKPDEEEGLGWSIFARARSFVFASLGLDPRAETLPEALLRGSGHAGGLVSIWEPQLGGRAP</sequence>
<evidence type="ECO:0000256" key="2">
    <source>
        <dbReference type="ARBA" id="ARBA00022670"/>
    </source>
</evidence>
<dbReference type="AlphaFoldDB" id="A0A916V1Y1"/>
<organism evidence="7 8">
    <name type="scientific">Aureimonas glaciei</name>
    <dbReference type="NCBI Taxonomy" id="1776957"/>
    <lineage>
        <taxon>Bacteria</taxon>
        <taxon>Pseudomonadati</taxon>
        <taxon>Pseudomonadota</taxon>
        <taxon>Alphaproteobacteria</taxon>
        <taxon>Hyphomicrobiales</taxon>
        <taxon>Aurantimonadaceae</taxon>
        <taxon>Aureimonas</taxon>
    </lineage>
</organism>
<gene>
    <name evidence="7" type="ORF">GCM10011335_02630</name>
</gene>
<keyword evidence="4" id="KW-0720">Serine protease</keyword>
<feature type="transmembrane region" description="Helical" evidence="5">
    <location>
        <begin position="20"/>
        <end position="40"/>
    </location>
</feature>
<keyword evidence="2 7" id="KW-0645">Protease</keyword>
<dbReference type="PANTHER" id="PTHR42987:SF6">
    <property type="entry name" value="PROTEINASE IV"/>
    <property type="match status" value="1"/>
</dbReference>
<evidence type="ECO:0000256" key="3">
    <source>
        <dbReference type="ARBA" id="ARBA00022801"/>
    </source>
</evidence>
<keyword evidence="3" id="KW-0378">Hydrolase</keyword>
<keyword evidence="5" id="KW-0812">Transmembrane</keyword>
<dbReference type="Proteomes" id="UP000613160">
    <property type="component" value="Unassembled WGS sequence"/>
</dbReference>
<dbReference type="Pfam" id="PF01343">
    <property type="entry name" value="Peptidase_S49"/>
    <property type="match status" value="1"/>
</dbReference>
<dbReference type="RefSeq" id="WP_188848752.1">
    <property type="nucleotide sequence ID" value="NZ_BMJJ01000001.1"/>
</dbReference>
<dbReference type="InterPro" id="IPR047272">
    <property type="entry name" value="S49_SppA_C"/>
</dbReference>
<dbReference type="NCBIfam" id="TIGR00706">
    <property type="entry name" value="SppA_dom"/>
    <property type="match status" value="1"/>
</dbReference>
<evidence type="ECO:0000259" key="6">
    <source>
        <dbReference type="Pfam" id="PF01343"/>
    </source>
</evidence>
<reference evidence="7" key="1">
    <citation type="journal article" date="2014" name="Int. J. Syst. Evol. Microbiol.">
        <title>Complete genome sequence of Corynebacterium casei LMG S-19264T (=DSM 44701T), isolated from a smear-ripened cheese.</title>
        <authorList>
            <consortium name="US DOE Joint Genome Institute (JGI-PGF)"/>
            <person name="Walter F."/>
            <person name="Albersmeier A."/>
            <person name="Kalinowski J."/>
            <person name="Ruckert C."/>
        </authorList>
    </citation>
    <scope>NUCLEOTIDE SEQUENCE</scope>
    <source>
        <strain evidence="7">CGMCC 1.15493</strain>
    </source>
</reference>
<dbReference type="GO" id="GO:0006508">
    <property type="term" value="P:proteolysis"/>
    <property type="evidence" value="ECO:0007669"/>
    <property type="project" value="UniProtKB-KW"/>
</dbReference>
<dbReference type="GO" id="GO:0008236">
    <property type="term" value="F:serine-type peptidase activity"/>
    <property type="evidence" value="ECO:0007669"/>
    <property type="project" value="UniProtKB-KW"/>
</dbReference>
<comment type="similarity">
    <text evidence="1">Belongs to the peptidase S49 family.</text>
</comment>
<dbReference type="InterPro" id="IPR002142">
    <property type="entry name" value="Peptidase_S49"/>
</dbReference>
<evidence type="ECO:0000256" key="5">
    <source>
        <dbReference type="SAM" id="Phobius"/>
    </source>
</evidence>
<name>A0A916V1Y1_9HYPH</name>
<dbReference type="CDD" id="cd07023">
    <property type="entry name" value="S49_Sppa_N_C"/>
    <property type="match status" value="1"/>
</dbReference>
<feature type="domain" description="Peptidase S49" evidence="6">
    <location>
        <begin position="109"/>
        <end position="257"/>
    </location>
</feature>
<evidence type="ECO:0000313" key="7">
    <source>
        <dbReference type="EMBL" id="GGD03351.1"/>
    </source>
</evidence>
<dbReference type="Gene3D" id="6.20.330.10">
    <property type="match status" value="1"/>
</dbReference>
<dbReference type="PANTHER" id="PTHR42987">
    <property type="entry name" value="PEPTIDASE S49"/>
    <property type="match status" value="1"/>
</dbReference>
<comment type="caution">
    <text evidence="7">The sequence shown here is derived from an EMBL/GenBank/DDBJ whole genome shotgun (WGS) entry which is preliminary data.</text>
</comment>
<evidence type="ECO:0000256" key="4">
    <source>
        <dbReference type="ARBA" id="ARBA00022825"/>
    </source>
</evidence>
<keyword evidence="5" id="KW-0472">Membrane</keyword>
<evidence type="ECO:0000313" key="8">
    <source>
        <dbReference type="Proteomes" id="UP000613160"/>
    </source>
</evidence>
<dbReference type="EMBL" id="BMJJ01000001">
    <property type="protein sequence ID" value="GGD03351.1"/>
    <property type="molecule type" value="Genomic_DNA"/>
</dbReference>
<dbReference type="Gene3D" id="3.90.226.10">
    <property type="entry name" value="2-enoyl-CoA Hydratase, Chain A, domain 1"/>
    <property type="match status" value="1"/>
</dbReference>
<keyword evidence="5" id="KW-1133">Transmembrane helix</keyword>
<proteinExistence type="inferred from homology"/>
<evidence type="ECO:0000256" key="1">
    <source>
        <dbReference type="ARBA" id="ARBA00008683"/>
    </source>
</evidence>
<accession>A0A916V1Y1</accession>